<dbReference type="Proteomes" id="UP000036987">
    <property type="component" value="Unassembled WGS sequence"/>
</dbReference>
<evidence type="ECO:0000313" key="3">
    <source>
        <dbReference type="Proteomes" id="UP000036987"/>
    </source>
</evidence>
<gene>
    <name evidence="2" type="ORF">ZOSMA_96G00390</name>
</gene>
<keyword evidence="3" id="KW-1185">Reference proteome</keyword>
<feature type="compositionally biased region" description="Polar residues" evidence="1">
    <location>
        <begin position="14"/>
        <end position="23"/>
    </location>
</feature>
<feature type="region of interest" description="Disordered" evidence="1">
    <location>
        <begin position="76"/>
        <end position="105"/>
    </location>
</feature>
<protein>
    <submittedName>
        <fullName evidence="2">Uncharacterized protein</fullName>
    </submittedName>
</protein>
<comment type="caution">
    <text evidence="2">The sequence shown here is derived from an EMBL/GenBank/DDBJ whole genome shotgun (WGS) entry which is preliminary data.</text>
</comment>
<dbReference type="AlphaFoldDB" id="A0A0K9NK63"/>
<evidence type="ECO:0000313" key="2">
    <source>
        <dbReference type="EMBL" id="KMZ56365.1"/>
    </source>
</evidence>
<accession>A0A0K9NK63</accession>
<organism evidence="2 3">
    <name type="scientific">Zostera marina</name>
    <name type="common">Eelgrass</name>
    <dbReference type="NCBI Taxonomy" id="29655"/>
    <lineage>
        <taxon>Eukaryota</taxon>
        <taxon>Viridiplantae</taxon>
        <taxon>Streptophyta</taxon>
        <taxon>Embryophyta</taxon>
        <taxon>Tracheophyta</taxon>
        <taxon>Spermatophyta</taxon>
        <taxon>Magnoliopsida</taxon>
        <taxon>Liliopsida</taxon>
        <taxon>Zosteraceae</taxon>
        <taxon>Zostera</taxon>
    </lineage>
</organism>
<feature type="non-terminal residue" evidence="2">
    <location>
        <position position="1"/>
    </location>
</feature>
<dbReference type="STRING" id="29655.A0A0K9NK63"/>
<feature type="region of interest" description="Disordered" evidence="1">
    <location>
        <begin position="1"/>
        <end position="23"/>
    </location>
</feature>
<reference evidence="3" key="1">
    <citation type="journal article" date="2016" name="Nature">
        <title>The genome of the seagrass Zostera marina reveals angiosperm adaptation to the sea.</title>
        <authorList>
            <person name="Olsen J.L."/>
            <person name="Rouze P."/>
            <person name="Verhelst B."/>
            <person name="Lin Y.-C."/>
            <person name="Bayer T."/>
            <person name="Collen J."/>
            <person name="Dattolo E."/>
            <person name="De Paoli E."/>
            <person name="Dittami S."/>
            <person name="Maumus F."/>
            <person name="Michel G."/>
            <person name="Kersting A."/>
            <person name="Lauritano C."/>
            <person name="Lohaus R."/>
            <person name="Toepel M."/>
            <person name="Tonon T."/>
            <person name="Vanneste K."/>
            <person name="Amirebrahimi M."/>
            <person name="Brakel J."/>
            <person name="Bostroem C."/>
            <person name="Chovatia M."/>
            <person name="Grimwood J."/>
            <person name="Jenkins J.W."/>
            <person name="Jueterbock A."/>
            <person name="Mraz A."/>
            <person name="Stam W.T."/>
            <person name="Tice H."/>
            <person name="Bornberg-Bauer E."/>
            <person name="Green P.J."/>
            <person name="Pearson G.A."/>
            <person name="Procaccini G."/>
            <person name="Duarte C.M."/>
            <person name="Schmutz J."/>
            <person name="Reusch T.B.H."/>
            <person name="Van de Peer Y."/>
        </authorList>
    </citation>
    <scope>NUCLEOTIDE SEQUENCE [LARGE SCALE GENOMIC DNA]</scope>
    <source>
        <strain evidence="3">cv. Finnish</strain>
    </source>
</reference>
<proteinExistence type="predicted"/>
<feature type="compositionally biased region" description="Acidic residues" evidence="1">
    <location>
        <begin position="78"/>
        <end position="96"/>
    </location>
</feature>
<dbReference type="EMBL" id="LFYR01002199">
    <property type="protein sequence ID" value="KMZ56365.1"/>
    <property type="molecule type" value="Genomic_DNA"/>
</dbReference>
<name>A0A0K9NK63_ZOSMR</name>
<sequence>NITSKGTQPFDFARTSTSSGHCRNPQTELLLEFLELPYLLDGSMNTGLMGDDSSSLKHKDKAKQVVDDNYIYKTEEIFLPDDDDESSDDEKNESEEIAGRDKANN</sequence>
<evidence type="ECO:0000256" key="1">
    <source>
        <dbReference type="SAM" id="MobiDB-lite"/>
    </source>
</evidence>